<evidence type="ECO:0000256" key="4">
    <source>
        <dbReference type="SAM" id="SignalP"/>
    </source>
</evidence>
<dbReference type="RefSeq" id="WP_133411120.1">
    <property type="nucleotide sequence ID" value="NZ_SMZT01000007.1"/>
</dbReference>
<feature type="signal peptide" evidence="4">
    <location>
        <begin position="1"/>
        <end position="25"/>
    </location>
</feature>
<evidence type="ECO:0000313" key="7">
    <source>
        <dbReference type="Proteomes" id="UP000295163"/>
    </source>
</evidence>
<dbReference type="SUPFAM" id="SSF53822">
    <property type="entry name" value="Periplasmic binding protein-like I"/>
    <property type="match status" value="1"/>
</dbReference>
<organism evidence="6 7">
    <name type="scientific">Kocuria rosea</name>
    <name type="common">Deinococcus erythromyxa</name>
    <name type="synonym">Micrococcus rubens</name>
    <dbReference type="NCBI Taxonomy" id="1275"/>
    <lineage>
        <taxon>Bacteria</taxon>
        <taxon>Bacillati</taxon>
        <taxon>Actinomycetota</taxon>
        <taxon>Actinomycetes</taxon>
        <taxon>Micrococcales</taxon>
        <taxon>Micrococcaceae</taxon>
        <taxon>Kocuria</taxon>
    </lineage>
</organism>
<comment type="caution">
    <text evidence="6">The sequence shown here is derived from an EMBL/GenBank/DDBJ whole genome shotgun (WGS) entry which is preliminary data.</text>
</comment>
<proteinExistence type="inferred from homology"/>
<comment type="similarity">
    <text evidence="2">Belongs to the bacterial solute-binding protein 2 family.</text>
</comment>
<dbReference type="Proteomes" id="UP000295163">
    <property type="component" value="Unassembled WGS sequence"/>
</dbReference>
<dbReference type="EMBL" id="SMZT01000007">
    <property type="protein sequence ID" value="TDL40156.1"/>
    <property type="molecule type" value="Genomic_DNA"/>
</dbReference>
<evidence type="ECO:0000259" key="5">
    <source>
        <dbReference type="Pfam" id="PF13407"/>
    </source>
</evidence>
<dbReference type="GO" id="GO:0030313">
    <property type="term" value="C:cell envelope"/>
    <property type="evidence" value="ECO:0007669"/>
    <property type="project" value="UniProtKB-SubCell"/>
</dbReference>
<reference evidence="6 7" key="1">
    <citation type="submission" date="2019-03" db="EMBL/GenBank/DDBJ databases">
        <title>Genome Sequencing and Assembly of Various Microbes Isolated from Partially Reclaimed Soil and Acid Mine Drainage (AMD) Site.</title>
        <authorList>
            <person name="Steinbock B."/>
            <person name="Bechtold R."/>
            <person name="Sevigny J.L."/>
            <person name="Thomas D."/>
            <person name="Cuthill L.R."/>
            <person name="Aveiro Johannsen E.J."/>
            <person name="Thomas K."/>
            <person name="Ghosh A."/>
        </authorList>
    </citation>
    <scope>NUCLEOTIDE SEQUENCE [LARGE SCALE GENOMIC DNA]</scope>
    <source>
        <strain evidence="6 7">S-A3</strain>
    </source>
</reference>
<feature type="domain" description="Periplasmic binding protein" evidence="5">
    <location>
        <begin position="46"/>
        <end position="299"/>
    </location>
</feature>
<dbReference type="InterPro" id="IPR028082">
    <property type="entry name" value="Peripla_BP_I"/>
</dbReference>
<protein>
    <submittedName>
        <fullName evidence="6">Sugar ABC transporter substrate-binding protein</fullName>
    </submittedName>
</protein>
<dbReference type="GeneID" id="64348588"/>
<gene>
    <name evidence="6" type="ORF">E2R59_14275</name>
</gene>
<dbReference type="InterPro" id="IPR025997">
    <property type="entry name" value="SBP_2_dom"/>
</dbReference>
<evidence type="ECO:0000256" key="2">
    <source>
        <dbReference type="ARBA" id="ARBA00007639"/>
    </source>
</evidence>
<dbReference type="Pfam" id="PF13407">
    <property type="entry name" value="Peripla_BP_4"/>
    <property type="match status" value="1"/>
</dbReference>
<name>A0A4R5Y8K3_KOCRO</name>
<dbReference type="PANTHER" id="PTHR46847:SF1">
    <property type="entry name" value="D-ALLOSE-BINDING PERIPLASMIC PROTEIN-RELATED"/>
    <property type="match status" value="1"/>
</dbReference>
<evidence type="ECO:0000256" key="1">
    <source>
        <dbReference type="ARBA" id="ARBA00004196"/>
    </source>
</evidence>
<dbReference type="PANTHER" id="PTHR46847">
    <property type="entry name" value="D-ALLOSE-BINDING PERIPLASMIC PROTEIN-RELATED"/>
    <property type="match status" value="1"/>
</dbReference>
<evidence type="ECO:0000313" key="6">
    <source>
        <dbReference type="EMBL" id="TDL40156.1"/>
    </source>
</evidence>
<comment type="subcellular location">
    <subcellularLocation>
        <location evidence="1">Cell envelope</location>
    </subcellularLocation>
</comment>
<dbReference type="AlphaFoldDB" id="A0A4R5Y8K3"/>
<evidence type="ECO:0000256" key="3">
    <source>
        <dbReference type="ARBA" id="ARBA00022729"/>
    </source>
</evidence>
<keyword evidence="3 4" id="KW-0732">Signal</keyword>
<dbReference type="PROSITE" id="PS51257">
    <property type="entry name" value="PROKAR_LIPOPROTEIN"/>
    <property type="match status" value="1"/>
</dbReference>
<sequence length="336" mass="35132">MTASSRMTRTAAVLTGLTLATGALAGCGTDPSAGGEGGGDGDKPVIGVSVADQKSLFYVAEVAGIEDEAEAQGYEVRITSANNDSSAQVKQVNDLITQQVGALIFTSQDSTAAAAGTRAANQADIPVIAVDQRPESGEGELATYIATDSVKAAYDLCTWMFEQIGGEGQIAILRGVLGSTAELQRSEGCQNALDENPGIEVVAEDVANWDETEAFRATQNILTANPELDAVFGESDAMAMGAAKAARDADREIFSVGIDGFPTMFDAVESGLTQATMAQQPYMMGQLAVRNAIDLMNGEGEDIPAEQYQDTVLIHEENIGEHSVEDFYGPDARSLG</sequence>
<feature type="chain" id="PRO_5020367154" evidence="4">
    <location>
        <begin position="26"/>
        <end position="336"/>
    </location>
</feature>
<dbReference type="Gene3D" id="3.40.50.2300">
    <property type="match status" value="2"/>
</dbReference>
<dbReference type="GO" id="GO:0030246">
    <property type="term" value="F:carbohydrate binding"/>
    <property type="evidence" value="ECO:0007669"/>
    <property type="project" value="UniProtKB-ARBA"/>
</dbReference>
<accession>A0A4R5Y8K3</accession>